<reference evidence="3" key="1">
    <citation type="submission" date="2022-12" db="EMBL/GenBank/DDBJ databases">
        <title>Draft genome assemblies for two species of Escallonia (Escalloniales).</title>
        <authorList>
            <person name="Chanderbali A."/>
            <person name="Dervinis C."/>
            <person name="Anghel I."/>
            <person name="Soltis D."/>
            <person name="Soltis P."/>
            <person name="Zapata F."/>
        </authorList>
    </citation>
    <scope>NUCLEOTIDE SEQUENCE</scope>
    <source>
        <strain evidence="3">UCBG64.0493</strain>
        <tissue evidence="3">Leaf</tissue>
    </source>
</reference>
<dbReference type="PANTHER" id="PTHR47592:SF27">
    <property type="entry name" value="OS08G0421700 PROTEIN"/>
    <property type="match status" value="1"/>
</dbReference>
<organism evidence="3 4">
    <name type="scientific">Escallonia herrerae</name>
    <dbReference type="NCBI Taxonomy" id="1293975"/>
    <lineage>
        <taxon>Eukaryota</taxon>
        <taxon>Viridiplantae</taxon>
        <taxon>Streptophyta</taxon>
        <taxon>Embryophyta</taxon>
        <taxon>Tracheophyta</taxon>
        <taxon>Spermatophyta</taxon>
        <taxon>Magnoliopsida</taxon>
        <taxon>eudicotyledons</taxon>
        <taxon>Gunneridae</taxon>
        <taxon>Pentapetalae</taxon>
        <taxon>asterids</taxon>
        <taxon>campanulids</taxon>
        <taxon>Escalloniales</taxon>
        <taxon>Escalloniaceae</taxon>
        <taxon>Escallonia</taxon>
    </lineage>
</organism>
<dbReference type="Proteomes" id="UP001188597">
    <property type="component" value="Unassembled WGS sequence"/>
</dbReference>
<comment type="caution">
    <text evidence="3">The sequence shown here is derived from an EMBL/GenBank/DDBJ whole genome shotgun (WGS) entry which is preliminary data.</text>
</comment>
<feature type="compositionally biased region" description="Basic residues" evidence="1">
    <location>
        <begin position="160"/>
        <end position="174"/>
    </location>
</feature>
<feature type="compositionally biased region" description="Basic and acidic residues" evidence="1">
    <location>
        <begin position="125"/>
        <end position="150"/>
    </location>
</feature>
<name>A0AA89B7T5_9ASTE</name>
<evidence type="ECO:0000259" key="2">
    <source>
        <dbReference type="Pfam" id="PF25597"/>
    </source>
</evidence>
<accession>A0AA89B7T5</accession>
<feature type="domain" description="Retroviral polymerase SH3-like" evidence="2">
    <location>
        <begin position="220"/>
        <end position="286"/>
    </location>
</feature>
<dbReference type="AlphaFoldDB" id="A0AA89B7T5"/>
<evidence type="ECO:0000256" key="1">
    <source>
        <dbReference type="SAM" id="MobiDB-lite"/>
    </source>
</evidence>
<feature type="region of interest" description="Disordered" evidence="1">
    <location>
        <begin position="125"/>
        <end position="183"/>
    </location>
</feature>
<evidence type="ECO:0000313" key="4">
    <source>
        <dbReference type="Proteomes" id="UP001188597"/>
    </source>
</evidence>
<dbReference type="Pfam" id="PF14223">
    <property type="entry name" value="Retrotran_gag_2"/>
    <property type="match status" value="1"/>
</dbReference>
<dbReference type="EMBL" id="JAVXUP010000442">
    <property type="protein sequence ID" value="KAK3027782.1"/>
    <property type="molecule type" value="Genomic_DNA"/>
</dbReference>
<proteinExistence type="predicted"/>
<dbReference type="PANTHER" id="PTHR47592">
    <property type="entry name" value="PBF68 PROTEIN"/>
    <property type="match status" value="1"/>
</dbReference>
<evidence type="ECO:0000313" key="3">
    <source>
        <dbReference type="EMBL" id="KAK3027782.1"/>
    </source>
</evidence>
<gene>
    <name evidence="3" type="ORF">RJ639_042227</name>
</gene>
<sequence>MILNSLSNELYDVYCSYAHASDIWGALNKKYVIEDAGTKKYAIGNFLQFQISEGKDVSSQIHEFHLVVAELTKEWMPLPEPFVTGSFEKLLKSWLDYKSMMKHKRKDMTLEDVIVHIRIEEKNRSHEKDAKAREFTSKANMIEERHDRPHGNHNRQNNRFGRRPTHGQRPKPNHLKPQGSEKEATMQAADVIVAVISEANIVAEEKAWNSKSQIPKSVECLAKVMLPEPKRKKLGSRTSDCLFLGYAFHSVAYRFLVLQSDVLDSNTIIESKDAEFFENVLPLKPKVDKEISEKELELEAGEGS</sequence>
<protein>
    <recommendedName>
        <fullName evidence="2">Retroviral polymerase SH3-like domain-containing protein</fullName>
    </recommendedName>
</protein>
<keyword evidence="4" id="KW-1185">Reference proteome</keyword>
<dbReference type="InterPro" id="IPR057670">
    <property type="entry name" value="SH3_retrovirus"/>
</dbReference>
<dbReference type="Pfam" id="PF25597">
    <property type="entry name" value="SH3_retrovirus"/>
    <property type="match status" value="1"/>
</dbReference>